<gene>
    <name evidence="4" type="ORF">GCM10010430_56700</name>
</gene>
<dbReference type="PROSITE" id="PS51186">
    <property type="entry name" value="GNAT"/>
    <property type="match status" value="1"/>
</dbReference>
<dbReference type="EMBL" id="BAAATR010000031">
    <property type="protein sequence ID" value="GAA2264669.1"/>
    <property type="molecule type" value="Genomic_DNA"/>
</dbReference>
<dbReference type="Proteomes" id="UP001500305">
    <property type="component" value="Unassembled WGS sequence"/>
</dbReference>
<evidence type="ECO:0000313" key="4">
    <source>
        <dbReference type="EMBL" id="GAA2264669.1"/>
    </source>
</evidence>
<dbReference type="CDD" id="cd04301">
    <property type="entry name" value="NAT_SF"/>
    <property type="match status" value="1"/>
</dbReference>
<accession>A0ABN3ENN8</accession>
<comment type="caution">
    <text evidence="4">The sequence shown here is derived from an EMBL/GenBank/DDBJ whole genome shotgun (WGS) entry which is preliminary data.</text>
</comment>
<feature type="region of interest" description="Disordered" evidence="2">
    <location>
        <begin position="137"/>
        <end position="157"/>
    </location>
</feature>
<evidence type="ECO:0000313" key="5">
    <source>
        <dbReference type="Proteomes" id="UP001500305"/>
    </source>
</evidence>
<feature type="domain" description="N-acetyltransferase" evidence="3">
    <location>
        <begin position="2"/>
        <end position="154"/>
    </location>
</feature>
<dbReference type="InterPro" id="IPR016181">
    <property type="entry name" value="Acyl_CoA_acyltransferase"/>
</dbReference>
<protein>
    <submittedName>
        <fullName evidence="4">GNAT family N-acetyltransferase</fullName>
    </submittedName>
</protein>
<dbReference type="Gene3D" id="3.40.630.30">
    <property type="match status" value="1"/>
</dbReference>
<reference evidence="4 5" key="1">
    <citation type="journal article" date="2019" name="Int. J. Syst. Evol. Microbiol.">
        <title>The Global Catalogue of Microorganisms (GCM) 10K type strain sequencing project: providing services to taxonomists for standard genome sequencing and annotation.</title>
        <authorList>
            <consortium name="The Broad Institute Genomics Platform"/>
            <consortium name="The Broad Institute Genome Sequencing Center for Infectious Disease"/>
            <person name="Wu L."/>
            <person name="Ma J."/>
        </authorList>
    </citation>
    <scope>NUCLEOTIDE SEQUENCE [LARGE SCALE GENOMIC DNA]</scope>
    <source>
        <strain evidence="4 5">JCM 7356</strain>
    </source>
</reference>
<dbReference type="InterPro" id="IPR050769">
    <property type="entry name" value="NAT_camello-type"/>
</dbReference>
<proteinExistence type="predicted"/>
<keyword evidence="1" id="KW-0808">Transferase</keyword>
<dbReference type="RefSeq" id="WP_344639346.1">
    <property type="nucleotide sequence ID" value="NZ_BAAATR010000031.1"/>
</dbReference>
<dbReference type="SUPFAM" id="SSF55729">
    <property type="entry name" value="Acyl-CoA N-acyltransferases (Nat)"/>
    <property type="match status" value="1"/>
</dbReference>
<evidence type="ECO:0000256" key="1">
    <source>
        <dbReference type="ARBA" id="ARBA00022679"/>
    </source>
</evidence>
<evidence type="ECO:0000256" key="2">
    <source>
        <dbReference type="SAM" id="MobiDB-lite"/>
    </source>
</evidence>
<dbReference type="PANTHER" id="PTHR13947">
    <property type="entry name" value="GNAT FAMILY N-ACETYLTRANSFERASE"/>
    <property type="match status" value="1"/>
</dbReference>
<organism evidence="4 5">
    <name type="scientific">Kitasatospora cystarginea</name>
    <dbReference type="NCBI Taxonomy" id="58350"/>
    <lineage>
        <taxon>Bacteria</taxon>
        <taxon>Bacillati</taxon>
        <taxon>Actinomycetota</taxon>
        <taxon>Actinomycetes</taxon>
        <taxon>Kitasatosporales</taxon>
        <taxon>Streptomycetaceae</taxon>
        <taxon>Kitasatospora</taxon>
    </lineage>
</organism>
<dbReference type="InterPro" id="IPR000182">
    <property type="entry name" value="GNAT_dom"/>
</dbReference>
<evidence type="ECO:0000259" key="3">
    <source>
        <dbReference type="PROSITE" id="PS51186"/>
    </source>
</evidence>
<keyword evidence="5" id="KW-1185">Reference proteome</keyword>
<sequence>MIEPRVLTSDDWELWRELRLASLVEAPEAFGATLADWQGEGDREEHWRSRLELPGSYNIVAVLDGTPAGMVSGVPTEQDDIAELITMWVSPGARGRGVGDFLIREVERWARRRGVTALWLSVAPGNTRAENLYRRNGFRGSGAGQERQLTKPLATAG</sequence>
<name>A0ABN3ENN8_9ACTN</name>
<dbReference type="Pfam" id="PF00583">
    <property type="entry name" value="Acetyltransf_1"/>
    <property type="match status" value="1"/>
</dbReference>
<dbReference type="PANTHER" id="PTHR13947:SF37">
    <property type="entry name" value="LD18367P"/>
    <property type="match status" value="1"/>
</dbReference>